<protein>
    <recommendedName>
        <fullName evidence="7">mRNA-decapping enzyme C-terminal domain-containing protein</fullName>
    </recommendedName>
</protein>
<evidence type="ECO:0000256" key="4">
    <source>
        <dbReference type="ARBA" id="ARBA00022664"/>
    </source>
</evidence>
<dbReference type="GO" id="GO:0003729">
    <property type="term" value="F:mRNA binding"/>
    <property type="evidence" value="ECO:0007669"/>
    <property type="project" value="TreeGrafter"/>
</dbReference>
<dbReference type="GO" id="GO:0006397">
    <property type="term" value="P:mRNA processing"/>
    <property type="evidence" value="ECO:0007669"/>
    <property type="project" value="UniProtKB-KW"/>
</dbReference>
<evidence type="ECO:0000256" key="6">
    <source>
        <dbReference type="SAM" id="MobiDB-lite"/>
    </source>
</evidence>
<proteinExistence type="inferred from homology"/>
<feature type="region of interest" description="Disordered" evidence="6">
    <location>
        <begin position="211"/>
        <end position="242"/>
    </location>
</feature>
<comment type="similarity">
    <text evidence="2">Belongs to the DCP1 family.</text>
</comment>
<dbReference type="Proteomes" id="UP000076407">
    <property type="component" value="Unassembled WGS sequence"/>
</dbReference>
<dbReference type="GO" id="GO:0000290">
    <property type="term" value="P:deadenylation-dependent decapping of nuclear-transcribed mRNA"/>
    <property type="evidence" value="ECO:0007669"/>
    <property type="project" value="InterPro"/>
</dbReference>
<reference evidence="8" key="1">
    <citation type="submission" date="2020-05" db="UniProtKB">
        <authorList>
            <consortium name="EnsemblMetazoa"/>
        </authorList>
    </citation>
    <scope>IDENTIFICATION</scope>
    <source>
        <strain evidence="8">SANGQUA</strain>
    </source>
</reference>
<dbReference type="AlphaFoldDB" id="A0A182XKX4"/>
<dbReference type="Pfam" id="PF06058">
    <property type="entry name" value="DCP1"/>
    <property type="match status" value="1"/>
</dbReference>
<organism evidence="8 9">
    <name type="scientific">Anopheles quadriannulatus</name>
    <name type="common">Mosquito</name>
    <dbReference type="NCBI Taxonomy" id="34691"/>
    <lineage>
        <taxon>Eukaryota</taxon>
        <taxon>Metazoa</taxon>
        <taxon>Ecdysozoa</taxon>
        <taxon>Arthropoda</taxon>
        <taxon>Hexapoda</taxon>
        <taxon>Insecta</taxon>
        <taxon>Pterygota</taxon>
        <taxon>Neoptera</taxon>
        <taxon>Endopterygota</taxon>
        <taxon>Diptera</taxon>
        <taxon>Nematocera</taxon>
        <taxon>Culicoidea</taxon>
        <taxon>Culicidae</taxon>
        <taxon>Anophelinae</taxon>
        <taxon>Anopheles</taxon>
    </lineage>
</organism>
<accession>A0A182XKX4</accession>
<dbReference type="GO" id="GO:0008047">
    <property type="term" value="F:enzyme activator activity"/>
    <property type="evidence" value="ECO:0007669"/>
    <property type="project" value="InterPro"/>
</dbReference>
<dbReference type="GO" id="GO:0000184">
    <property type="term" value="P:nuclear-transcribed mRNA catabolic process, nonsense-mediated decay"/>
    <property type="evidence" value="ECO:0007669"/>
    <property type="project" value="UniProtKB-KW"/>
</dbReference>
<feature type="compositionally biased region" description="Low complexity" evidence="6">
    <location>
        <begin position="450"/>
        <end position="479"/>
    </location>
</feature>
<evidence type="ECO:0000256" key="5">
    <source>
        <dbReference type="ARBA" id="ARBA00023161"/>
    </source>
</evidence>
<dbReference type="VEuPathDB" id="VectorBase:AQUA010514"/>
<evidence type="ECO:0000256" key="3">
    <source>
        <dbReference type="ARBA" id="ARBA00022490"/>
    </source>
</evidence>
<name>A0A182XKX4_ANOQN</name>
<dbReference type="EnsemblMetazoa" id="AQUA010514-RA">
    <property type="protein sequence ID" value="AQUA010514-PA"/>
    <property type="gene ID" value="AQUA010514"/>
</dbReference>
<evidence type="ECO:0000313" key="8">
    <source>
        <dbReference type="EnsemblMetazoa" id="AQUA010514-PA"/>
    </source>
</evidence>
<evidence type="ECO:0000313" key="9">
    <source>
        <dbReference type="Proteomes" id="UP000076407"/>
    </source>
</evidence>
<feature type="compositionally biased region" description="Polar residues" evidence="6">
    <location>
        <begin position="507"/>
        <end position="516"/>
    </location>
</feature>
<keyword evidence="3" id="KW-0963">Cytoplasm</keyword>
<dbReference type="STRING" id="34691.A0A182XKX4"/>
<keyword evidence="5" id="KW-0866">Nonsense-mediated mRNA decay</keyword>
<sequence>MADQTELRMNLVAIKRVDPYAKDIVNSSAHVALYVFNNAENEWEKTDIEGALFIYSRFAEPYHSIFINNRLNTNSLVEPIRGQIELQSKPPFLLYRNERSRIRGFWFYNNTECDRIGEVIQKLVTECGDGDGGGGGGESRPPMNGADTSVPAGIYPGGGGGVTNGSGGEGESTNVDIFTMLTKAQEDFQNNATVPPNGGAVLNHHAGVMMGAHPGQGIAIPQQQQHQQQQQHPQQQQQQPITNQNAPRSVVNFFAAAKQPAASEVPLFKTLAPVHTLEQIEKQHRATTPQKETTTAAASVTATGKVTPDVSELESSFKRMGIPIVGGGSNNNGPQTPSGGMPELGTSPLATFINAANLSAAMRGSNHHHQPVVPKTKLIEISELESRQNAQQQQQQQPQQTPLHELLKKSDPIGGTGGSGATVVKPALMPPTMFKPTATAATPATEALSSLLLGPPSTPSSTNSPAGAGKQQQQQQQGNGTPGGQAKAAAGSTPLSSTGKQHRSSAAGKQQASGTTPPKGAFTTVTSNSKALLDFMSEANSNLKNNNNSSGAGGNAATVTAAGGVEPLTQNQLIQAVSYLIKHDPDFVRKLHEAYVKSFTEMISN</sequence>
<keyword evidence="4" id="KW-0507">mRNA processing</keyword>
<dbReference type="CDD" id="cd09804">
    <property type="entry name" value="Dcp1"/>
    <property type="match status" value="1"/>
</dbReference>
<dbReference type="InterPro" id="IPR010334">
    <property type="entry name" value="Dcp1"/>
</dbReference>
<feature type="region of interest" description="Disordered" evidence="6">
    <location>
        <begin position="324"/>
        <end position="347"/>
    </location>
</feature>
<evidence type="ECO:0000256" key="1">
    <source>
        <dbReference type="ARBA" id="ARBA00004496"/>
    </source>
</evidence>
<dbReference type="PANTHER" id="PTHR16290">
    <property type="entry name" value="TRANSCRIPTION FACTOR SMIF DECAPPING ENZYME DCP1"/>
    <property type="match status" value="1"/>
</dbReference>
<feature type="domain" description="mRNA-decapping enzyme C-terminal" evidence="7">
    <location>
        <begin position="566"/>
        <end position="604"/>
    </location>
</feature>
<dbReference type="InterPro" id="IPR011993">
    <property type="entry name" value="PH-like_dom_sf"/>
</dbReference>
<dbReference type="Gene3D" id="6.10.140.2030">
    <property type="match status" value="1"/>
</dbReference>
<dbReference type="InterPro" id="IPR031953">
    <property type="entry name" value="mRNA_decap_C"/>
</dbReference>
<evidence type="ECO:0000259" key="7">
    <source>
        <dbReference type="Pfam" id="PF16741"/>
    </source>
</evidence>
<dbReference type="PANTHER" id="PTHR16290:SF0">
    <property type="entry name" value="DECAPPING PROTEIN 1, ISOFORM A"/>
    <property type="match status" value="1"/>
</dbReference>
<dbReference type="GO" id="GO:0000932">
    <property type="term" value="C:P-body"/>
    <property type="evidence" value="ECO:0007669"/>
    <property type="project" value="TreeGrafter"/>
</dbReference>
<comment type="subcellular location">
    <subcellularLocation>
        <location evidence="1">Cytoplasm</location>
    </subcellularLocation>
</comment>
<dbReference type="FunFam" id="2.30.29.30:FF:000425">
    <property type="entry name" value="mRNA-decapping enzyme 1B"/>
    <property type="match status" value="1"/>
</dbReference>
<feature type="compositionally biased region" description="Low complexity" evidence="6">
    <location>
        <begin position="221"/>
        <end position="240"/>
    </location>
</feature>
<dbReference type="GO" id="GO:0031087">
    <property type="term" value="P:deadenylation-independent decapping of nuclear-transcribed mRNA"/>
    <property type="evidence" value="ECO:0007669"/>
    <property type="project" value="TreeGrafter"/>
</dbReference>
<dbReference type="Pfam" id="PF16741">
    <property type="entry name" value="mRNA_decap_C"/>
    <property type="match status" value="1"/>
</dbReference>
<dbReference type="Gene3D" id="2.30.29.30">
    <property type="entry name" value="Pleckstrin-homology domain (PH domain)/Phosphotyrosine-binding domain (PTB)"/>
    <property type="match status" value="1"/>
</dbReference>
<keyword evidence="9" id="KW-1185">Reference proteome</keyword>
<evidence type="ECO:0000256" key="2">
    <source>
        <dbReference type="ARBA" id="ARBA00008778"/>
    </source>
</evidence>
<dbReference type="SUPFAM" id="SSF50729">
    <property type="entry name" value="PH domain-like"/>
    <property type="match status" value="1"/>
</dbReference>
<feature type="region of interest" description="Disordered" evidence="6">
    <location>
        <begin position="450"/>
        <end position="522"/>
    </location>
</feature>